<keyword evidence="1" id="KW-0472">Membrane</keyword>
<evidence type="ECO:0000313" key="2">
    <source>
        <dbReference type="EMBL" id="AFK40063.1"/>
    </source>
</evidence>
<reference evidence="2" key="1">
    <citation type="submission" date="2012-05" db="EMBL/GenBank/DDBJ databases">
        <authorList>
            <person name="Krishnakumar V."/>
            <person name="Cheung F."/>
            <person name="Xiao Y."/>
            <person name="Chan A."/>
            <person name="Moskal W.A."/>
            <person name="Town C.D."/>
        </authorList>
    </citation>
    <scope>NUCLEOTIDE SEQUENCE</scope>
</reference>
<feature type="transmembrane region" description="Helical" evidence="1">
    <location>
        <begin position="20"/>
        <end position="41"/>
    </location>
</feature>
<sequence length="42" mass="4735">MHSFTMSSSYSSRIQVTQITMIISLLLCGKIRILVSVICFLI</sequence>
<evidence type="ECO:0000256" key="1">
    <source>
        <dbReference type="SAM" id="Phobius"/>
    </source>
</evidence>
<keyword evidence="1" id="KW-0812">Transmembrane</keyword>
<dbReference type="AlphaFoldDB" id="I3SIH1"/>
<protein>
    <recommendedName>
        <fullName evidence="3">Transmembrane protein</fullName>
    </recommendedName>
</protein>
<evidence type="ECO:0008006" key="3">
    <source>
        <dbReference type="Google" id="ProtNLM"/>
    </source>
</evidence>
<accession>I3SIH1</accession>
<name>I3SIH1_MEDTR</name>
<organism evidence="2">
    <name type="scientific">Medicago truncatula</name>
    <name type="common">Barrel medic</name>
    <name type="synonym">Medicago tribuloides</name>
    <dbReference type="NCBI Taxonomy" id="3880"/>
    <lineage>
        <taxon>Eukaryota</taxon>
        <taxon>Viridiplantae</taxon>
        <taxon>Streptophyta</taxon>
        <taxon>Embryophyta</taxon>
        <taxon>Tracheophyta</taxon>
        <taxon>Spermatophyta</taxon>
        <taxon>Magnoliopsida</taxon>
        <taxon>eudicotyledons</taxon>
        <taxon>Gunneridae</taxon>
        <taxon>Pentapetalae</taxon>
        <taxon>rosids</taxon>
        <taxon>fabids</taxon>
        <taxon>Fabales</taxon>
        <taxon>Fabaceae</taxon>
        <taxon>Papilionoideae</taxon>
        <taxon>50 kb inversion clade</taxon>
        <taxon>NPAAA clade</taxon>
        <taxon>Hologalegina</taxon>
        <taxon>IRL clade</taxon>
        <taxon>Trifolieae</taxon>
        <taxon>Medicago</taxon>
    </lineage>
</organism>
<proteinExistence type="evidence at transcript level"/>
<keyword evidence="1" id="KW-1133">Transmembrane helix</keyword>
<dbReference type="EMBL" id="BT140268">
    <property type="protein sequence ID" value="AFK40063.1"/>
    <property type="molecule type" value="mRNA"/>
</dbReference>